<dbReference type="PANTHER" id="PTHR34618:SF1">
    <property type="entry name" value="SECRETED PROTEIN"/>
    <property type="match status" value="1"/>
</dbReference>
<accession>A0A0G4N6Z4</accession>
<evidence type="ECO:0000256" key="1">
    <source>
        <dbReference type="SAM" id="MobiDB-lite"/>
    </source>
</evidence>
<evidence type="ECO:0008006" key="4">
    <source>
        <dbReference type="Google" id="ProtNLM"/>
    </source>
</evidence>
<dbReference type="PANTHER" id="PTHR34618">
    <property type="entry name" value="SURFACE PROTEIN MAS1, PUTATIVE-RELATED"/>
    <property type="match status" value="1"/>
</dbReference>
<dbReference type="Proteomes" id="UP000044602">
    <property type="component" value="Unassembled WGS sequence"/>
</dbReference>
<feature type="region of interest" description="Disordered" evidence="1">
    <location>
        <begin position="157"/>
        <end position="190"/>
    </location>
</feature>
<organism evidence="2 3">
    <name type="scientific">Verticillium longisporum</name>
    <name type="common">Verticillium dahliae var. longisporum</name>
    <dbReference type="NCBI Taxonomy" id="100787"/>
    <lineage>
        <taxon>Eukaryota</taxon>
        <taxon>Fungi</taxon>
        <taxon>Dikarya</taxon>
        <taxon>Ascomycota</taxon>
        <taxon>Pezizomycotina</taxon>
        <taxon>Sordariomycetes</taxon>
        <taxon>Hypocreomycetidae</taxon>
        <taxon>Glomerellales</taxon>
        <taxon>Plectosphaerellaceae</taxon>
        <taxon>Verticillium</taxon>
    </lineage>
</organism>
<proteinExistence type="predicted"/>
<feature type="compositionally biased region" description="Low complexity" evidence="1">
    <location>
        <begin position="176"/>
        <end position="187"/>
    </location>
</feature>
<evidence type="ECO:0000313" key="3">
    <source>
        <dbReference type="Proteomes" id="UP000044602"/>
    </source>
</evidence>
<reference evidence="2 3" key="1">
    <citation type="submission" date="2015-05" db="EMBL/GenBank/DDBJ databases">
        <authorList>
            <person name="Wang D.B."/>
            <person name="Wang M."/>
        </authorList>
    </citation>
    <scope>NUCLEOTIDE SEQUENCE [LARGE SCALE GENOMIC DNA]</scope>
    <source>
        <strain evidence="2">VL1</strain>
    </source>
</reference>
<gene>
    <name evidence="2" type="ORF">BN1708_008667</name>
</gene>
<protein>
    <recommendedName>
        <fullName evidence="4">Cell surface protein</fullName>
    </recommendedName>
</protein>
<evidence type="ECO:0000313" key="2">
    <source>
        <dbReference type="EMBL" id="CRK42129.1"/>
    </source>
</evidence>
<dbReference type="EMBL" id="CVQH01027305">
    <property type="protein sequence ID" value="CRK42129.1"/>
    <property type="molecule type" value="Genomic_DNA"/>
</dbReference>
<name>A0A0G4N6Z4_VERLO</name>
<dbReference type="InterPro" id="IPR021476">
    <property type="entry name" value="Egh16-like"/>
</dbReference>
<dbReference type="AlphaFoldDB" id="A0A0G4N6Z4"/>
<dbReference type="STRING" id="100787.A0A0G4N6Z4"/>
<dbReference type="Pfam" id="PF11327">
    <property type="entry name" value="Egh16-like"/>
    <property type="match status" value="1"/>
</dbReference>
<keyword evidence="3" id="KW-1185">Reference proteome</keyword>
<sequence>MSHYRGKPPDLQHIRKIYETAHRSTGPLQPGLPQNMAHWSNRNLESLDNPYPGAKPHRETNPMRSQTFLIAALAVTANAHGMVKSIEGANGVSMPGLSVADGTPRDCSSNGCGSQADTAIIRDREISSGEVGPLGRNQGNGPIKAETMIANFMGGGTAPKNNGAASSVGQEDNIPQNQQGARGGRNNNNKREKNWVSRQLGGLFGGGGNAVDGPPETMVAASAGQGASARLPTASDSGAVTMTFRQINQDGAGPLTADIDGTSGGTDAAAFQSAEVSTDMPAGMTCDASVGGADNVCVVRVRNGAAAGPFGGSAAFTQSAAGRKRAIAYRLKKRMEFRA</sequence>
<feature type="compositionally biased region" description="Polar residues" evidence="1">
    <location>
        <begin position="159"/>
        <end position="175"/>
    </location>
</feature>